<dbReference type="Proteomes" id="UP000198287">
    <property type="component" value="Unassembled WGS sequence"/>
</dbReference>
<keyword evidence="3" id="KW-1185">Reference proteome</keyword>
<dbReference type="EMBL" id="LNIX01000029">
    <property type="protein sequence ID" value="OXA41477.1"/>
    <property type="molecule type" value="Genomic_DNA"/>
</dbReference>
<comment type="caution">
    <text evidence="2">The sequence shown here is derived from an EMBL/GenBank/DDBJ whole genome shotgun (WGS) entry which is preliminary data.</text>
</comment>
<evidence type="ECO:0000256" key="1">
    <source>
        <dbReference type="SAM" id="Phobius"/>
    </source>
</evidence>
<dbReference type="AlphaFoldDB" id="A0A226D9R4"/>
<feature type="transmembrane region" description="Helical" evidence="1">
    <location>
        <begin position="90"/>
        <end position="111"/>
    </location>
</feature>
<accession>A0A226D9R4</accession>
<name>A0A226D9R4_FOLCA</name>
<keyword evidence="1" id="KW-0812">Transmembrane</keyword>
<evidence type="ECO:0000313" key="3">
    <source>
        <dbReference type="Proteomes" id="UP000198287"/>
    </source>
</evidence>
<dbReference type="InterPro" id="IPR036188">
    <property type="entry name" value="FAD/NAD-bd_sf"/>
</dbReference>
<dbReference type="Gene3D" id="3.50.50.60">
    <property type="entry name" value="FAD/NAD(P)-binding domain"/>
    <property type="match status" value="1"/>
</dbReference>
<keyword evidence="1" id="KW-0472">Membrane</keyword>
<organism evidence="2 3">
    <name type="scientific">Folsomia candida</name>
    <name type="common">Springtail</name>
    <dbReference type="NCBI Taxonomy" id="158441"/>
    <lineage>
        <taxon>Eukaryota</taxon>
        <taxon>Metazoa</taxon>
        <taxon>Ecdysozoa</taxon>
        <taxon>Arthropoda</taxon>
        <taxon>Hexapoda</taxon>
        <taxon>Collembola</taxon>
        <taxon>Entomobryomorpha</taxon>
        <taxon>Isotomoidea</taxon>
        <taxon>Isotomidae</taxon>
        <taxon>Proisotominae</taxon>
        <taxon>Folsomia</taxon>
    </lineage>
</organism>
<keyword evidence="1" id="KW-1133">Transmembrane helix</keyword>
<reference evidence="2 3" key="1">
    <citation type="submission" date="2015-12" db="EMBL/GenBank/DDBJ databases">
        <title>The genome of Folsomia candida.</title>
        <authorList>
            <person name="Faddeeva A."/>
            <person name="Derks M.F."/>
            <person name="Anvar Y."/>
            <person name="Smit S."/>
            <person name="Van Straalen N."/>
            <person name="Roelofs D."/>
        </authorList>
    </citation>
    <scope>NUCLEOTIDE SEQUENCE [LARGE SCALE GENOMIC DNA]</scope>
    <source>
        <strain evidence="2 3">VU population</strain>
        <tissue evidence="2">Whole body</tissue>
    </source>
</reference>
<sequence length="234" mass="27030">MSVQFSFLTYSLRNFICCKIHKALRHLTQAGIWNGYIDLFLAQYKLTFMKKFGRQIYSKYAFKLNSDIRTAKIFHGRSSREDGDENSLGALWIVLPWCSVVVSMATVVLVWEFASICKGRSSTYAEFVKPYENTRENLTVVRYANVSEVLLNANNEAYGVTYTRHGDPQIHKLRIQRSYRERWGVLNTITSRKAAAIFLEDWDTTCTSENNRGGFTGPNLLKTIMLTAFVMFYF</sequence>
<protein>
    <submittedName>
        <fullName evidence="2">Uncharacterized protein</fullName>
    </submittedName>
</protein>
<gene>
    <name evidence="2" type="ORF">Fcan01_23632</name>
</gene>
<proteinExistence type="predicted"/>
<evidence type="ECO:0000313" key="2">
    <source>
        <dbReference type="EMBL" id="OXA41477.1"/>
    </source>
</evidence>